<feature type="domain" description="SEC7" evidence="2">
    <location>
        <begin position="444"/>
        <end position="655"/>
    </location>
</feature>
<protein>
    <recommendedName>
        <fullName evidence="2">SEC7 domain-containing protein</fullName>
    </recommendedName>
</protein>
<dbReference type="InterPro" id="IPR000904">
    <property type="entry name" value="Sec7_dom"/>
</dbReference>
<sequence>MEELLQDIFKEASGVKFTSLRKSCQDALELLCMQENNARRASYELRRACLLPLQTALETKRPRLVTYALQGFHKILRDDRFHRGIEPEDDSLWMPSQLLCATASVMYHLPDTQVQIFRMYLSLALSPRRTLNGRLCVWACGRCGEAAAAPPHVAAAARAAAAQALRAYCAQLDEECQELLSEGSPLGRNHIVAVGCYSEVIPVIQYLCSRLSETQLTPKQNPLALFFLDCLLTLMSSLSERVCGNSHFTTFLWQKFCPSLISFLGTPRVDKNIKSREHDGHLVDDSGRGSGALNSAPSFNSKQAKAIYSIANQLVRLVGSTSNLRPVLEALYHRMLLYPPVSHRVEPLRSTRELMQNPKRLCQLVLLKKVDHHERHSDDMAIVRLIMDGIEECGRSGNPEVVAAAVECVVSLLDALEKLCSGSTEYISPEMAALMLGHWPKLHDADYTGPLTYQTLARLPSPYRDVVAVLQSNETKEHDSSDTSGPENVSSGSDGEADSDADNVFLPSRASNPTSNDNDKSTVHDKPKAVPKTLNLGRCTITECNVDLERHNARQFIKTLQNSLLPKLLNLRTCIEVDEAMQEFASKCCQHNAAQPPATACIMNADGVYLATYAALLLTLKQRRTHYYTQPSHHAATACIMNADGVYLATYAALLLTLKQRRTHYYTQPSHHAATACIMNADGVYLATYAALLLTLKQRRTHYYTQPSHHAATACIMNADGVYLATYAALLLTLKQRRTHYYTQPSHHAATACIMNADGVYLATYAALLLTLKQRRTHYYTQPSHHAATACIMNADGVYLATYAALLLTLKQRRTHYYTQPSHHAATACIMNADGVYLATYAALLLTLKQRRTHYYTQPSHHAATACIMNADGVYLATYAALLLTLKQRRTHYYTQPSHHAATACIMNADGVYLATYAALLLTLKQRRTHYYTQPSHHAATACIMNADGVYLATYAALLLTLKQRRTHYYTQPSHHAATACIMNADGVYLATYAALLLTLKQRRTHYYTQPSHHAATACIMNADGVYLATYAALLLTLKQRRTHYYTQPSKVQVSLTEDEFVEEVQGSGVLVYLSATWLRELYQQVLASDLLKEVPTTDHPLVHLLSDLGGLDQSPVMSDWQKLKEVSCLYNNTIDSPQHDASLRWARRILTCIWDSMVTVLSVPLTGYGNKKQKLHGMISKKINTFGKRKRIAWEGLTIQCLEGLHKAARVSNTLSLQNRCSSILALLANSAISQPPNGKILSTHALSLDILITGGLELGSKAPECWEHIFAACQYVSSFEHSLFGHQGNNATPIVTMQTGRNKTVSILQADAKLGLDGRDDETCVDVFNFLQPVFENNLNNDMSVAKIVETCRQEGGNVISGSGAARVCCALTAAADTLFTRLAATTTLPTLKAALQRLVAHQHRLLFCSWEADVANNNVWWWRRGAAGAGGRGAGGEAARALCRAGDVALRCLRAARPLAHRMAIWTVVGPHFMQAACHKDIQIASLAIQCLHDCATALLNQQVELPHFHFNEALLKPFENLLCLELCDDDIQEQIISCICEFVETNRMEIRSGWRPLFNTLRAANNSNQYSAILEIFKVFLSTDNTLVFANAALDCILCLLSHIKGLHYEEVQATEVKPKKATTPSQPKPSLSLKFSKNSKFIPLSEEKSEKVIVDMCREALYHLESCADILTMMYNMPKCPIFNTGNRIKGDMPLCVVDPIIPSASLDITKFISNDHYEEDLISYRKLSTSLPPSNTTNNCLLKLDKPSNILKVWYVLIEGLISATVVCSKKNQPAAMETLFKLLRNTVEVPGTHFGLHCINHLLLPTVQNWLRQIANVNTHWDSVMPNFKQCCGMTTDTIVVYLHHLQQINVERSTVDEKNEGEEIEPIESVEATFALKQIMLILVECIAQPQEPIARLGASCIRHIILTSGHLLTDNQWEIVCTSLHRACNVSLTPLKQLTYAFKENSNSFYGDLAIVKVAARRDCSVNDNVRLHAMAQQVFLTEQLKGDGHAKITPKNSSQNLMLIDDRSYIFLIYLHESVNSLNPDLYTVRIPHRGLVVGLLAHQILVQIIATVLIQASSDVFQGINSILLDSLKTGSNVCNYKFFLNSSNTDLLLRGLELSFTRAMQFDSRPGLKFLVQKVSNLDHAANLYKQTTSSWLIKIIALTEIFFNGVHKFKLKSTDISIILHNYTTTLNLTLEYDRFVTKIFDLKHTWELLCHNYVKHLISVSDFDDHDIKERMSCSSVESDNSSNHYDQYYAQEPNENTEEPPVIDEKYNITPEEGIEKPKPFTFADFKANSQGSITVEIHTENIPSNKKVKEETVKETSETDLDNDQNSETNDNKPLNDVISQDVKINKETPIKEKKGSIPDIIENHNIDSRKVNITICDGPSYEKTKVAEPILPPQPVPPEIEQQRALSISKDTEVQRNCFQNILMAYLELVLTFSLERFQLIHPVLQSGFVQLAKTVTDPQLLDRINIFFDKKDLSELNYK</sequence>
<dbReference type="InterPro" id="IPR016024">
    <property type="entry name" value="ARM-type_fold"/>
</dbReference>
<dbReference type="Pfam" id="PF09324">
    <property type="entry name" value="Sec7-like_HDS"/>
    <property type="match status" value="1"/>
</dbReference>
<keyword evidence="4" id="KW-1185">Reference proteome</keyword>
<feature type="region of interest" description="Disordered" evidence="1">
    <location>
        <begin position="2300"/>
        <end position="2335"/>
    </location>
</feature>
<dbReference type="InterPro" id="IPR015403">
    <property type="entry name" value="Mon2/Sec7/BIG1-like_HDS"/>
</dbReference>
<accession>A0AAD7YEK2</accession>
<gene>
    <name evidence="3" type="ORF">PYW07_005283</name>
</gene>
<dbReference type="EMBL" id="JARGEI010000021">
    <property type="protein sequence ID" value="KAJ8712441.1"/>
    <property type="molecule type" value="Genomic_DNA"/>
</dbReference>
<dbReference type="GO" id="GO:0032012">
    <property type="term" value="P:regulation of ARF protein signal transduction"/>
    <property type="evidence" value="ECO:0007669"/>
    <property type="project" value="InterPro"/>
</dbReference>
<feature type="compositionally biased region" description="Basic and acidic residues" evidence="1">
    <location>
        <begin position="2307"/>
        <end position="2317"/>
    </location>
</feature>
<evidence type="ECO:0000313" key="3">
    <source>
        <dbReference type="EMBL" id="KAJ8712441.1"/>
    </source>
</evidence>
<dbReference type="PANTHER" id="PTHR10663:SF344">
    <property type="entry name" value="BREFELDIN A-INHIBITED GUANINE NUCLEOTIDE-EXCHANGE PROTEIN 3"/>
    <property type="match status" value="1"/>
</dbReference>
<evidence type="ECO:0000313" key="4">
    <source>
        <dbReference type="Proteomes" id="UP001231518"/>
    </source>
</evidence>
<organism evidence="3 4">
    <name type="scientific">Mythimna separata</name>
    <name type="common">Oriental armyworm</name>
    <name type="synonym">Pseudaletia separata</name>
    <dbReference type="NCBI Taxonomy" id="271217"/>
    <lineage>
        <taxon>Eukaryota</taxon>
        <taxon>Metazoa</taxon>
        <taxon>Ecdysozoa</taxon>
        <taxon>Arthropoda</taxon>
        <taxon>Hexapoda</taxon>
        <taxon>Insecta</taxon>
        <taxon>Pterygota</taxon>
        <taxon>Neoptera</taxon>
        <taxon>Endopterygota</taxon>
        <taxon>Lepidoptera</taxon>
        <taxon>Glossata</taxon>
        <taxon>Ditrysia</taxon>
        <taxon>Noctuoidea</taxon>
        <taxon>Noctuidae</taxon>
        <taxon>Noctuinae</taxon>
        <taxon>Hadenini</taxon>
        <taxon>Mythimna</taxon>
    </lineage>
</organism>
<dbReference type="Proteomes" id="UP001231518">
    <property type="component" value="Chromosome 17"/>
</dbReference>
<dbReference type="PANTHER" id="PTHR10663">
    <property type="entry name" value="GUANYL-NUCLEOTIDE EXCHANGE FACTOR"/>
    <property type="match status" value="1"/>
</dbReference>
<dbReference type="SMART" id="SM00222">
    <property type="entry name" value="Sec7"/>
    <property type="match status" value="1"/>
</dbReference>
<dbReference type="SUPFAM" id="SSF48371">
    <property type="entry name" value="ARM repeat"/>
    <property type="match status" value="1"/>
</dbReference>
<evidence type="ECO:0000259" key="2">
    <source>
        <dbReference type="SMART" id="SM00222"/>
    </source>
</evidence>
<feature type="compositionally biased region" description="Basic and acidic residues" evidence="1">
    <location>
        <begin position="517"/>
        <end position="528"/>
    </location>
</feature>
<comment type="caution">
    <text evidence="3">The sequence shown here is derived from an EMBL/GenBank/DDBJ whole genome shotgun (WGS) entry which is preliminary data.</text>
</comment>
<feature type="region of interest" description="Disordered" evidence="1">
    <location>
        <begin position="473"/>
        <end position="529"/>
    </location>
</feature>
<proteinExistence type="predicted"/>
<name>A0AAD7YEK2_MYTSE</name>
<evidence type="ECO:0000256" key="1">
    <source>
        <dbReference type="SAM" id="MobiDB-lite"/>
    </source>
</evidence>
<reference evidence="3" key="1">
    <citation type="submission" date="2023-03" db="EMBL/GenBank/DDBJ databases">
        <title>Chromosome-level genomes of two armyworms, Mythimna separata and Mythimna loreyi, provide insights into the biosynthesis and reception of sex pheromones.</title>
        <authorList>
            <person name="Zhao H."/>
        </authorList>
    </citation>
    <scope>NUCLEOTIDE SEQUENCE</scope>
    <source>
        <strain evidence="3">BeijingLab</strain>
        <tissue evidence="3">Pupa</tissue>
    </source>
</reference>
<dbReference type="GO" id="GO:0005085">
    <property type="term" value="F:guanyl-nucleotide exchange factor activity"/>
    <property type="evidence" value="ECO:0007669"/>
    <property type="project" value="InterPro"/>
</dbReference>